<dbReference type="PANTHER" id="PTHR12480:SF6">
    <property type="entry name" value="2-OXOGLUTARATE AND IRON-DEPENDENT OXYGENASE JMJD4"/>
    <property type="match status" value="1"/>
</dbReference>
<dbReference type="OrthoDB" id="203487at2759"/>
<gene>
    <name evidence="5" type="ORF">BOX15_Mlig014810g1</name>
</gene>
<dbReference type="GO" id="GO:0016706">
    <property type="term" value="F:2-oxoglutarate-dependent dioxygenase activity"/>
    <property type="evidence" value="ECO:0007669"/>
    <property type="project" value="TreeGrafter"/>
</dbReference>
<dbReference type="AlphaFoldDB" id="A0A267DIK4"/>
<dbReference type="InterPro" id="IPR050910">
    <property type="entry name" value="JMJD6_ArgDemeth/LysHydrox"/>
</dbReference>
<dbReference type="PROSITE" id="PS51184">
    <property type="entry name" value="JMJC"/>
    <property type="match status" value="1"/>
</dbReference>
<comment type="catalytic activity">
    <reaction evidence="2">
        <text>L-lysyl-[protein] + 2-oxoglutarate + O2 = 4-hydroxy-L-lysyl-[protein] + succinate + CO2</text>
        <dbReference type="Rhea" id="RHEA:57156"/>
        <dbReference type="Rhea" id="RHEA-COMP:9752"/>
        <dbReference type="Rhea" id="RHEA-COMP:15084"/>
        <dbReference type="ChEBI" id="CHEBI:15379"/>
        <dbReference type="ChEBI" id="CHEBI:16526"/>
        <dbReference type="ChEBI" id="CHEBI:16810"/>
        <dbReference type="ChEBI" id="CHEBI:29969"/>
        <dbReference type="ChEBI" id="CHEBI:30031"/>
        <dbReference type="ChEBI" id="CHEBI:141495"/>
    </reaction>
</comment>
<dbReference type="SMART" id="SM00558">
    <property type="entry name" value="JmjC"/>
    <property type="match status" value="1"/>
</dbReference>
<evidence type="ECO:0000313" key="5">
    <source>
        <dbReference type="EMBL" id="PAA49148.1"/>
    </source>
</evidence>
<dbReference type="InterPro" id="IPR003347">
    <property type="entry name" value="JmjC_dom"/>
</dbReference>
<evidence type="ECO:0000259" key="4">
    <source>
        <dbReference type="PROSITE" id="PS51184"/>
    </source>
</evidence>
<dbReference type="Pfam" id="PF02373">
    <property type="entry name" value="JmjC"/>
    <property type="match status" value="1"/>
</dbReference>
<dbReference type="GO" id="GO:0045905">
    <property type="term" value="P:positive regulation of translational termination"/>
    <property type="evidence" value="ECO:0007669"/>
    <property type="project" value="TreeGrafter"/>
</dbReference>
<evidence type="ECO:0000256" key="1">
    <source>
        <dbReference type="ARBA" id="ARBA00038068"/>
    </source>
</evidence>
<comment type="caution">
    <text evidence="5">The sequence shown here is derived from an EMBL/GenBank/DDBJ whole genome shotgun (WGS) entry which is preliminary data.</text>
</comment>
<organism evidence="5 6">
    <name type="scientific">Macrostomum lignano</name>
    <dbReference type="NCBI Taxonomy" id="282301"/>
    <lineage>
        <taxon>Eukaryota</taxon>
        <taxon>Metazoa</taxon>
        <taxon>Spiralia</taxon>
        <taxon>Lophotrochozoa</taxon>
        <taxon>Platyhelminthes</taxon>
        <taxon>Rhabditophora</taxon>
        <taxon>Macrostomorpha</taxon>
        <taxon>Macrostomida</taxon>
        <taxon>Macrostomidae</taxon>
        <taxon>Macrostomum</taxon>
    </lineage>
</organism>
<keyword evidence="6" id="KW-1185">Reference proteome</keyword>
<evidence type="ECO:0000256" key="2">
    <source>
        <dbReference type="ARBA" id="ARBA00047762"/>
    </source>
</evidence>
<dbReference type="PANTHER" id="PTHR12480">
    <property type="entry name" value="ARGININE DEMETHYLASE AND LYSYL-HYDROXYLASE JMJD"/>
    <property type="match status" value="1"/>
</dbReference>
<dbReference type="STRING" id="282301.A0A267DIK4"/>
<name>A0A267DIK4_9PLAT</name>
<sequence length="429" mass="49386">DDYKKLKFNNKTQSYFNEMDSADRVARFEKLQLGEKLPVTVLTEECDPKEIYRRYLHANQPVLLKRFATTGWPARTDWINSDGSVNYGFLWRLCKDSRDLPVSQCNREECDSHPVIRMSASDYFGEYWSAISSSQFGEATAKHNQILYLKDWHFQLLYPDYHAYTVPDCFTSDWLNEYCLDQTDSDYRFVYLGPQHSWTPFHCDVFGSYSWSANIAGRKLWILLPPGQEKKLLCRNRLPWDLGECSSETLSSLSGIRLLQEPGDVLFVPSGWHHQVANLEACISINHNWFNACNARHCHDRLLMDLTDVLQSLSDVRDTPGFDEAAQSLLLAHSGLNIPKWFDLLSFIFRRRLNQWIGKAKDTKVVQNWLVAHDLVVASDLLNELISDSTNQVAACLPKDRCEGIQELLNLPLTFDALSAAKLLLVFLD</sequence>
<feature type="non-terminal residue" evidence="5">
    <location>
        <position position="1"/>
    </location>
</feature>
<dbReference type="GO" id="GO:0005634">
    <property type="term" value="C:nucleus"/>
    <property type="evidence" value="ECO:0007669"/>
    <property type="project" value="TreeGrafter"/>
</dbReference>
<reference evidence="5 6" key="1">
    <citation type="submission" date="2017-06" db="EMBL/GenBank/DDBJ databases">
        <title>A platform for efficient transgenesis in Macrostomum lignano, a flatworm model organism for stem cell research.</title>
        <authorList>
            <person name="Berezikov E."/>
        </authorList>
    </citation>
    <scope>NUCLEOTIDE SEQUENCE [LARGE SCALE GENOMIC DNA]</scope>
    <source>
        <strain evidence="5">DV1</strain>
        <tissue evidence="5">Whole organism</tissue>
    </source>
</reference>
<dbReference type="EMBL" id="NIVC01003962">
    <property type="protein sequence ID" value="PAA49148.1"/>
    <property type="molecule type" value="Genomic_DNA"/>
</dbReference>
<comment type="similarity">
    <text evidence="1">Belongs to the JMJD6 family.</text>
</comment>
<dbReference type="GO" id="GO:0043565">
    <property type="term" value="F:sequence-specific DNA binding"/>
    <property type="evidence" value="ECO:0007669"/>
    <property type="project" value="TreeGrafter"/>
</dbReference>
<feature type="domain" description="JmjC" evidence="4">
    <location>
        <begin position="155"/>
        <end position="306"/>
    </location>
</feature>
<evidence type="ECO:0000313" key="6">
    <source>
        <dbReference type="Proteomes" id="UP000215902"/>
    </source>
</evidence>
<protein>
    <recommendedName>
        <fullName evidence="3">Jumonji domain-containing protein 4</fullName>
    </recommendedName>
</protein>
<dbReference type="Gene3D" id="2.60.120.650">
    <property type="entry name" value="Cupin"/>
    <property type="match status" value="1"/>
</dbReference>
<dbReference type="Proteomes" id="UP000215902">
    <property type="component" value="Unassembled WGS sequence"/>
</dbReference>
<evidence type="ECO:0000256" key="3">
    <source>
        <dbReference type="ARBA" id="ARBA00082904"/>
    </source>
</evidence>
<dbReference type="SUPFAM" id="SSF51197">
    <property type="entry name" value="Clavaminate synthase-like"/>
    <property type="match status" value="1"/>
</dbReference>
<proteinExistence type="inferred from homology"/>
<accession>A0A267DIK4</accession>
<dbReference type="GO" id="GO:0005737">
    <property type="term" value="C:cytoplasm"/>
    <property type="evidence" value="ECO:0007669"/>
    <property type="project" value="TreeGrafter"/>
</dbReference>